<organism evidence="2 3">
    <name type="scientific">Chryseobacterium suipulveris</name>
    <dbReference type="NCBI Taxonomy" id="2929800"/>
    <lineage>
        <taxon>Bacteria</taxon>
        <taxon>Pseudomonadati</taxon>
        <taxon>Bacteroidota</taxon>
        <taxon>Flavobacteriia</taxon>
        <taxon>Flavobacteriales</taxon>
        <taxon>Weeksellaceae</taxon>
        <taxon>Chryseobacterium group</taxon>
        <taxon>Chryseobacterium</taxon>
    </lineage>
</organism>
<sequence length="257" mass="28272">MKKIVFLISLCIALYVNAQWSLTGNAGTNPTQNFLGTTDASALILKTNNVERIHVANSGEIAIGGNPQKGVNFKVHGKSAFLHNADSDAFFIGNDLGNLDGGIDLAFLRYGAYQPNNPGVLTAAGHTSPGVYEVFFTLRSNGKLGLGTTNVDCTNCSGYRLLVKDGIKTEKVKVEIAAENGWADYVFDDDYKLLDLKSLEKFITENKHLPEVPTTEEVIQHGIELKEMNILLLKKVEELTLYLIDLNNEIEKLKRLK</sequence>
<name>A0ABY4BNY8_9FLAO</name>
<evidence type="ECO:0000313" key="2">
    <source>
        <dbReference type="EMBL" id="UOE40910.1"/>
    </source>
</evidence>
<dbReference type="Proteomes" id="UP000831460">
    <property type="component" value="Chromosome"/>
</dbReference>
<feature type="chain" id="PRO_5045306507" description="Cell wall anchor protein" evidence="1">
    <location>
        <begin position="19"/>
        <end position="257"/>
    </location>
</feature>
<keyword evidence="3" id="KW-1185">Reference proteome</keyword>
<gene>
    <name evidence="2" type="ORF">MTP09_13545</name>
</gene>
<feature type="signal peptide" evidence="1">
    <location>
        <begin position="1"/>
        <end position="18"/>
    </location>
</feature>
<evidence type="ECO:0000256" key="1">
    <source>
        <dbReference type="SAM" id="SignalP"/>
    </source>
</evidence>
<dbReference type="RefSeq" id="WP_243549013.1">
    <property type="nucleotide sequence ID" value="NZ_CP094532.1"/>
</dbReference>
<proteinExistence type="predicted"/>
<reference evidence="2 3" key="1">
    <citation type="submission" date="2022-03" db="EMBL/GenBank/DDBJ databases">
        <title>Chryseobacterium sp. isolated from particulate matters in swine house.</title>
        <authorList>
            <person name="Won M."/>
            <person name="Kim S.-J."/>
            <person name="Kwon S.-W."/>
        </authorList>
    </citation>
    <scope>NUCLEOTIDE SEQUENCE [LARGE SCALE GENOMIC DNA]</scope>
    <source>
        <strain evidence="2 3">SC2-2</strain>
    </source>
</reference>
<evidence type="ECO:0000313" key="3">
    <source>
        <dbReference type="Proteomes" id="UP000831460"/>
    </source>
</evidence>
<protein>
    <recommendedName>
        <fullName evidence="4">Cell wall anchor protein</fullName>
    </recommendedName>
</protein>
<dbReference type="EMBL" id="CP094532">
    <property type="protein sequence ID" value="UOE40910.1"/>
    <property type="molecule type" value="Genomic_DNA"/>
</dbReference>
<keyword evidence="1" id="KW-0732">Signal</keyword>
<evidence type="ECO:0008006" key="4">
    <source>
        <dbReference type="Google" id="ProtNLM"/>
    </source>
</evidence>
<accession>A0ABY4BNY8</accession>